<sequence length="308" mass="34141">MQTIKMNLDDKGRLAAIAKALSVDARIEILRQLRHRELNVNEIAEILGIPPSSAAAHVKVLEEAGIIRTNLQPGIRGSMKMCRVVLDHVYVELDTTGNLERQEEVVRMPIGAYVDCRAHPTCGMAGARGPIGREDDPGSFYLPERLEAKLLWVGHGHLEYRFPAQRLEGKGVESLEVSMELCSEDHEYNLDHPSDITLWVNGFEAGTWTCPGDLGGRRGLLNPEWWPDKNTQYGILKTWKLTVNGCFVDGEQGSDRKISDFGLEGGDYITVRIGVKEEAVHKGGFNLFGDCFGDHAQNIVMKIGYAAS</sequence>
<dbReference type="RefSeq" id="WP_162369798.1">
    <property type="nucleotide sequence ID" value="NZ_JAAEEH010000009.1"/>
</dbReference>
<evidence type="ECO:0000313" key="6">
    <source>
        <dbReference type="Proteomes" id="UP000461585"/>
    </source>
</evidence>
<dbReference type="CDD" id="cd00090">
    <property type="entry name" value="HTH_ARSR"/>
    <property type="match status" value="1"/>
</dbReference>
<evidence type="ECO:0000256" key="3">
    <source>
        <dbReference type="ARBA" id="ARBA00023163"/>
    </source>
</evidence>
<dbReference type="EMBL" id="JAAEEH010000009">
    <property type="protein sequence ID" value="NDL67074.1"/>
    <property type="molecule type" value="Genomic_DNA"/>
</dbReference>
<proteinExistence type="predicted"/>
<dbReference type="SUPFAM" id="SSF46785">
    <property type="entry name" value="Winged helix' DNA-binding domain"/>
    <property type="match status" value="1"/>
</dbReference>
<feature type="domain" description="HTH arsR-type" evidence="4">
    <location>
        <begin position="6"/>
        <end position="100"/>
    </location>
</feature>
<dbReference type="InterPro" id="IPR011991">
    <property type="entry name" value="ArsR-like_HTH"/>
</dbReference>
<dbReference type="Proteomes" id="UP000461585">
    <property type="component" value="Unassembled WGS sequence"/>
</dbReference>
<dbReference type="GO" id="GO:0003700">
    <property type="term" value="F:DNA-binding transcription factor activity"/>
    <property type="evidence" value="ECO:0007669"/>
    <property type="project" value="InterPro"/>
</dbReference>
<evidence type="ECO:0000256" key="1">
    <source>
        <dbReference type="ARBA" id="ARBA00023015"/>
    </source>
</evidence>
<dbReference type="InterPro" id="IPR001845">
    <property type="entry name" value="HTH_ArsR_DNA-bd_dom"/>
</dbReference>
<reference evidence="5 6" key="1">
    <citation type="submission" date="2020-01" db="EMBL/GenBank/DDBJ databases">
        <title>Anaeroalcalibacter tamaniensis gen. nov., sp. nov., moderately halophilic strictly anaerobic fermenter bacterium from mud volcano of Taman peninsula.</title>
        <authorList>
            <person name="Frolova A."/>
            <person name="Merkel A.Y."/>
            <person name="Slobodkin A.I."/>
        </authorList>
    </citation>
    <scope>NUCLEOTIDE SEQUENCE [LARGE SCALE GENOMIC DNA]</scope>
    <source>
        <strain evidence="5 6">F-3ap</strain>
    </source>
</reference>
<organism evidence="5 6">
    <name type="scientific">Anaerotalea alkaliphila</name>
    <dbReference type="NCBI Taxonomy" id="2662126"/>
    <lineage>
        <taxon>Bacteria</taxon>
        <taxon>Bacillati</taxon>
        <taxon>Bacillota</taxon>
        <taxon>Clostridia</taxon>
        <taxon>Eubacteriales</taxon>
        <taxon>Anaerotalea</taxon>
    </lineage>
</organism>
<accession>A0A7X5HUW5</accession>
<keyword evidence="1" id="KW-0805">Transcription regulation</keyword>
<dbReference type="PANTHER" id="PTHR43132">
    <property type="entry name" value="ARSENICAL RESISTANCE OPERON REPRESSOR ARSR-RELATED"/>
    <property type="match status" value="1"/>
</dbReference>
<dbReference type="InterPro" id="IPR036390">
    <property type="entry name" value="WH_DNA-bd_sf"/>
</dbReference>
<dbReference type="InterPro" id="IPR036388">
    <property type="entry name" value="WH-like_DNA-bd_sf"/>
</dbReference>
<evidence type="ECO:0000313" key="5">
    <source>
        <dbReference type="EMBL" id="NDL67074.1"/>
    </source>
</evidence>
<dbReference type="AlphaFoldDB" id="A0A7X5HUW5"/>
<keyword evidence="3" id="KW-0804">Transcription</keyword>
<dbReference type="Gene3D" id="1.10.10.10">
    <property type="entry name" value="Winged helix-like DNA-binding domain superfamily/Winged helix DNA-binding domain"/>
    <property type="match status" value="1"/>
</dbReference>
<keyword evidence="2" id="KW-0238">DNA-binding</keyword>
<protein>
    <submittedName>
        <fullName evidence="5">Helix-turn-helix domain-containing protein</fullName>
    </submittedName>
</protein>
<gene>
    <name evidence="5" type="ORF">GXN74_04835</name>
</gene>
<evidence type="ECO:0000256" key="2">
    <source>
        <dbReference type="ARBA" id="ARBA00023125"/>
    </source>
</evidence>
<dbReference type="PROSITE" id="PS50987">
    <property type="entry name" value="HTH_ARSR_2"/>
    <property type="match status" value="1"/>
</dbReference>
<dbReference type="InterPro" id="IPR051011">
    <property type="entry name" value="Metal_resp_trans_reg"/>
</dbReference>
<dbReference type="PANTHER" id="PTHR43132:SF2">
    <property type="entry name" value="ARSENICAL RESISTANCE OPERON REPRESSOR ARSR-RELATED"/>
    <property type="match status" value="1"/>
</dbReference>
<name>A0A7X5HUW5_9FIRM</name>
<dbReference type="Pfam" id="PF01022">
    <property type="entry name" value="HTH_5"/>
    <property type="match status" value="1"/>
</dbReference>
<comment type="caution">
    <text evidence="5">The sequence shown here is derived from an EMBL/GenBank/DDBJ whole genome shotgun (WGS) entry which is preliminary data.</text>
</comment>
<evidence type="ECO:0000259" key="4">
    <source>
        <dbReference type="PROSITE" id="PS50987"/>
    </source>
</evidence>
<keyword evidence="6" id="KW-1185">Reference proteome</keyword>
<dbReference type="GO" id="GO:0003677">
    <property type="term" value="F:DNA binding"/>
    <property type="evidence" value="ECO:0007669"/>
    <property type="project" value="UniProtKB-KW"/>
</dbReference>
<dbReference type="SMART" id="SM00418">
    <property type="entry name" value="HTH_ARSR"/>
    <property type="match status" value="1"/>
</dbReference>